<gene>
    <name evidence="2" type="ORF">GCM10012278_58000</name>
</gene>
<dbReference type="Proteomes" id="UP000660745">
    <property type="component" value="Unassembled WGS sequence"/>
</dbReference>
<comment type="caution">
    <text evidence="2">The sequence shown here is derived from an EMBL/GenBank/DDBJ whole genome shotgun (WGS) entry which is preliminary data.</text>
</comment>
<evidence type="ECO:0000256" key="1">
    <source>
        <dbReference type="SAM" id="MobiDB-lite"/>
    </source>
</evidence>
<proteinExistence type="predicted"/>
<name>A0A918AAB0_9ACTN</name>
<feature type="compositionally biased region" description="Basic residues" evidence="1">
    <location>
        <begin position="45"/>
        <end position="54"/>
    </location>
</feature>
<evidence type="ECO:0000313" key="3">
    <source>
        <dbReference type="Proteomes" id="UP000660745"/>
    </source>
</evidence>
<dbReference type="EMBL" id="BMNK01000011">
    <property type="protein sequence ID" value="GGP11999.1"/>
    <property type="molecule type" value="Genomic_DNA"/>
</dbReference>
<organism evidence="2 3">
    <name type="scientific">Nonomuraea glycinis</name>
    <dbReference type="NCBI Taxonomy" id="2047744"/>
    <lineage>
        <taxon>Bacteria</taxon>
        <taxon>Bacillati</taxon>
        <taxon>Actinomycetota</taxon>
        <taxon>Actinomycetes</taxon>
        <taxon>Streptosporangiales</taxon>
        <taxon>Streptosporangiaceae</taxon>
        <taxon>Nonomuraea</taxon>
    </lineage>
</organism>
<sequence length="70" mass="8010">MLDSSGRNAHEEAETVGAGHHNEDITRGWTATETVKDVMKMRQIQVRRRPRRPRATALDLRTPSGRQLPY</sequence>
<accession>A0A918AAB0</accession>
<evidence type="ECO:0000313" key="2">
    <source>
        <dbReference type="EMBL" id="GGP11999.1"/>
    </source>
</evidence>
<protein>
    <submittedName>
        <fullName evidence="2">Uncharacterized protein</fullName>
    </submittedName>
</protein>
<feature type="region of interest" description="Disordered" evidence="1">
    <location>
        <begin position="1"/>
        <end position="70"/>
    </location>
</feature>
<dbReference type="AlphaFoldDB" id="A0A918AAB0"/>
<keyword evidence="3" id="KW-1185">Reference proteome</keyword>
<reference evidence="2" key="1">
    <citation type="journal article" date="2014" name="Int. J. Syst. Evol. Microbiol.">
        <title>Complete genome sequence of Corynebacterium casei LMG S-19264T (=DSM 44701T), isolated from a smear-ripened cheese.</title>
        <authorList>
            <consortium name="US DOE Joint Genome Institute (JGI-PGF)"/>
            <person name="Walter F."/>
            <person name="Albersmeier A."/>
            <person name="Kalinowski J."/>
            <person name="Ruckert C."/>
        </authorList>
    </citation>
    <scope>NUCLEOTIDE SEQUENCE</scope>
    <source>
        <strain evidence="2">CGMCC 4.7430</strain>
    </source>
</reference>
<reference evidence="2" key="2">
    <citation type="submission" date="2020-09" db="EMBL/GenBank/DDBJ databases">
        <authorList>
            <person name="Sun Q."/>
            <person name="Zhou Y."/>
        </authorList>
    </citation>
    <scope>NUCLEOTIDE SEQUENCE</scope>
    <source>
        <strain evidence="2">CGMCC 4.7430</strain>
    </source>
</reference>